<accession>A0ABR2AMI5</accession>
<reference evidence="1 2" key="1">
    <citation type="journal article" date="2024" name="G3 (Bethesda)">
        <title>Genome assembly of Hibiscus sabdariffa L. provides insights into metabolisms of medicinal natural products.</title>
        <authorList>
            <person name="Kim T."/>
        </authorList>
    </citation>
    <scope>NUCLEOTIDE SEQUENCE [LARGE SCALE GENOMIC DNA]</scope>
    <source>
        <strain evidence="1">TK-2024</strain>
        <tissue evidence="1">Old leaves</tissue>
    </source>
</reference>
<sequence length="103" mass="11506">MQFQGDEEEVVWEMALLKEAELLRTPHGNNILLPDGTPMEGLLEPPKASLEPWQMKQLVHVSSTPVLESEGSPFPVDEVRDPKRMCNLGDVRQSALEHCATIS</sequence>
<evidence type="ECO:0000313" key="1">
    <source>
        <dbReference type="EMBL" id="KAK8494890.1"/>
    </source>
</evidence>
<evidence type="ECO:0000313" key="2">
    <source>
        <dbReference type="Proteomes" id="UP001472677"/>
    </source>
</evidence>
<dbReference type="Proteomes" id="UP001472677">
    <property type="component" value="Unassembled WGS sequence"/>
</dbReference>
<keyword evidence="2" id="KW-1185">Reference proteome</keyword>
<name>A0ABR2AMI5_9ROSI</name>
<protein>
    <submittedName>
        <fullName evidence="1">Uncharacterized protein</fullName>
    </submittedName>
</protein>
<comment type="caution">
    <text evidence="1">The sequence shown here is derived from an EMBL/GenBank/DDBJ whole genome shotgun (WGS) entry which is preliminary data.</text>
</comment>
<dbReference type="EMBL" id="JBBPBM010000493">
    <property type="protein sequence ID" value="KAK8494890.1"/>
    <property type="molecule type" value="Genomic_DNA"/>
</dbReference>
<organism evidence="1 2">
    <name type="scientific">Hibiscus sabdariffa</name>
    <name type="common">roselle</name>
    <dbReference type="NCBI Taxonomy" id="183260"/>
    <lineage>
        <taxon>Eukaryota</taxon>
        <taxon>Viridiplantae</taxon>
        <taxon>Streptophyta</taxon>
        <taxon>Embryophyta</taxon>
        <taxon>Tracheophyta</taxon>
        <taxon>Spermatophyta</taxon>
        <taxon>Magnoliopsida</taxon>
        <taxon>eudicotyledons</taxon>
        <taxon>Gunneridae</taxon>
        <taxon>Pentapetalae</taxon>
        <taxon>rosids</taxon>
        <taxon>malvids</taxon>
        <taxon>Malvales</taxon>
        <taxon>Malvaceae</taxon>
        <taxon>Malvoideae</taxon>
        <taxon>Hibiscus</taxon>
    </lineage>
</organism>
<gene>
    <name evidence="1" type="ORF">V6N12_073956</name>
</gene>
<proteinExistence type="predicted"/>